<accession>A0A8J5QTR1</accession>
<evidence type="ECO:0000313" key="1">
    <source>
        <dbReference type="EMBL" id="KAG8035217.1"/>
    </source>
</evidence>
<dbReference type="Proteomes" id="UP000729913">
    <property type="component" value="Unassembled WGS sequence"/>
</dbReference>
<proteinExistence type="predicted"/>
<dbReference type="OrthoDB" id="8191594at2759"/>
<comment type="caution">
    <text evidence="1">The sequence shown here is derived from an EMBL/GenBank/DDBJ whole genome shotgun (WGS) entry which is preliminary data.</text>
</comment>
<reference evidence="1" key="1">
    <citation type="submission" date="2020-03" db="EMBL/GenBank/DDBJ databases">
        <authorList>
            <person name="Chebbi M.A."/>
            <person name="Drezen J.M."/>
        </authorList>
    </citation>
    <scope>NUCLEOTIDE SEQUENCE</scope>
    <source>
        <tissue evidence="1">Whole body</tissue>
    </source>
</reference>
<sequence length="80" mass="8844">MTFLTVARDHQRKGIAELLVSSTLKLARELRRGIAKKTSVDFNRTSVKNANAIPSVVSATFTSTYSQKIGNKLGFDNIME</sequence>
<reference evidence="1" key="2">
    <citation type="submission" date="2021-04" db="EMBL/GenBank/DDBJ databases">
        <title>Genome-wide patterns of bracovirus chromosomal integration into multiple host tissues during parasitism.</title>
        <authorList>
            <person name="Chebbi M.A.C."/>
        </authorList>
    </citation>
    <scope>NUCLEOTIDE SEQUENCE</scope>
    <source>
        <tissue evidence="1">Whole body</tissue>
    </source>
</reference>
<dbReference type="AlphaFoldDB" id="A0A8J5QTR1"/>
<organism evidence="1 2">
    <name type="scientific">Cotesia typhae</name>
    <dbReference type="NCBI Taxonomy" id="2053667"/>
    <lineage>
        <taxon>Eukaryota</taxon>
        <taxon>Metazoa</taxon>
        <taxon>Ecdysozoa</taxon>
        <taxon>Arthropoda</taxon>
        <taxon>Hexapoda</taxon>
        <taxon>Insecta</taxon>
        <taxon>Pterygota</taxon>
        <taxon>Neoptera</taxon>
        <taxon>Endopterygota</taxon>
        <taxon>Hymenoptera</taxon>
        <taxon>Apocrita</taxon>
        <taxon>Ichneumonoidea</taxon>
        <taxon>Braconidae</taxon>
        <taxon>Microgastrinae</taxon>
        <taxon>Cotesia</taxon>
    </lineage>
</organism>
<dbReference type="CDD" id="cd04301">
    <property type="entry name" value="NAT_SF"/>
    <property type="match status" value="1"/>
</dbReference>
<name>A0A8J5QTR1_9HYME</name>
<dbReference type="EMBL" id="JAAOIC020000064">
    <property type="protein sequence ID" value="KAG8035217.1"/>
    <property type="molecule type" value="Genomic_DNA"/>
</dbReference>
<feature type="non-terminal residue" evidence="1">
    <location>
        <position position="80"/>
    </location>
</feature>
<evidence type="ECO:0000313" key="2">
    <source>
        <dbReference type="Proteomes" id="UP000729913"/>
    </source>
</evidence>
<gene>
    <name evidence="1" type="ORF">G9C98_001707</name>
</gene>
<keyword evidence="2" id="KW-1185">Reference proteome</keyword>
<protein>
    <submittedName>
        <fullName evidence="1">Uncharacterized protein</fullName>
    </submittedName>
</protein>